<dbReference type="NCBIfam" id="TIGR03314">
    <property type="entry name" value="Se_ssnA"/>
    <property type="match status" value="1"/>
</dbReference>
<dbReference type="Gene3D" id="2.30.40.10">
    <property type="entry name" value="Urease, subunit C, domain 1"/>
    <property type="match status" value="1"/>
</dbReference>
<dbReference type="SUPFAM" id="SSF51556">
    <property type="entry name" value="Metallo-dependent hydrolases"/>
    <property type="match status" value="1"/>
</dbReference>
<dbReference type="InterPro" id="IPR011059">
    <property type="entry name" value="Metal-dep_hydrolase_composite"/>
</dbReference>
<dbReference type="CDD" id="cd01298">
    <property type="entry name" value="ATZ_TRZ_like"/>
    <property type="match status" value="1"/>
</dbReference>
<dbReference type="OrthoDB" id="9807210at2"/>
<proteinExistence type="predicted"/>
<dbReference type="InterPro" id="IPR017700">
    <property type="entry name" value="Aminohydrolase_SsnA"/>
</dbReference>
<dbReference type="PANTHER" id="PTHR43794:SF11">
    <property type="entry name" value="AMIDOHYDROLASE-RELATED DOMAIN-CONTAINING PROTEIN"/>
    <property type="match status" value="1"/>
</dbReference>
<sequence>MLIKNGTIVTFDEKNTVIENGAVYIEDNIIREVGKFSELEKKYKTEKVLDAKGKIVMPGLICSHYHAYSAFARGMILDGDPASNFIEVLRRVWWRLDKKLTLEDVYYSGLVSAIEAVKSGTTTLIDHHASPYACTGSLEELSKAFSKVGVRGNYCYEVSERDGMDIAREGLLENYNFIKKCNNNRDDLITASFGLHASFTVSDETLKEAVVMRDELGCGFHVHVSEGNMDEELSLYNYGKSVVKRLRDMKVLGEKTIAVHGVNIGKEDVDILRKTNSIVVHNPESNMNNAVGIPPILDMMDKDVLVGLGTDGFTGNMFREIDNLYVVHKLVNKDPRIMSVPETIKIAFQNNSEIVKRLFGKPAGVLKEGAFADLIVVDYNSPTPLNSSNAGGHLIFGMNSNNVLSTIINGKVVMKDRRLINIDEEMVMKKSREVSKGLWDRLNNK</sequence>
<dbReference type="Pfam" id="PF01979">
    <property type="entry name" value="Amidohydro_1"/>
    <property type="match status" value="1"/>
</dbReference>
<dbReference type="STRING" id="86416.Clopa_0434"/>
<feature type="domain" description="Amidohydrolase-related" evidence="2">
    <location>
        <begin position="55"/>
        <end position="413"/>
    </location>
</feature>
<evidence type="ECO:0000313" key="4">
    <source>
        <dbReference type="Proteomes" id="UP000013523"/>
    </source>
</evidence>
<dbReference type="NCBIfam" id="NF005540">
    <property type="entry name" value="PRK07203.1"/>
    <property type="match status" value="1"/>
</dbReference>
<dbReference type="InterPro" id="IPR050287">
    <property type="entry name" value="MTA/SAH_deaminase"/>
</dbReference>
<dbReference type="Proteomes" id="UP000013523">
    <property type="component" value="Chromosome"/>
</dbReference>
<reference evidence="3 4" key="1">
    <citation type="submission" date="2012-01" db="EMBL/GenBank/DDBJ databases">
        <title>Complete sequence of chromosome of Clostridium pasteurianum BC1.</title>
        <authorList>
            <consortium name="US DOE Joint Genome Institute"/>
            <person name="Lucas S."/>
            <person name="Han J."/>
            <person name="Lapidus A."/>
            <person name="Cheng J.-F."/>
            <person name="Goodwin L."/>
            <person name="Pitluck S."/>
            <person name="Peters L."/>
            <person name="Mikhailova N."/>
            <person name="Teshima H."/>
            <person name="Detter J.C."/>
            <person name="Han C."/>
            <person name="Tapia R."/>
            <person name="Land M."/>
            <person name="Hauser L."/>
            <person name="Kyrpides N."/>
            <person name="Ivanova N."/>
            <person name="Pagani I."/>
            <person name="Dunn J."/>
            <person name="Taghavi S."/>
            <person name="Francis A."/>
            <person name="van der Lelie D."/>
            <person name="Woyke T."/>
        </authorList>
    </citation>
    <scope>NUCLEOTIDE SEQUENCE [LARGE SCALE GENOMIC DNA]</scope>
    <source>
        <strain evidence="3 4">BC1</strain>
    </source>
</reference>
<dbReference type="GO" id="GO:0016810">
    <property type="term" value="F:hydrolase activity, acting on carbon-nitrogen (but not peptide) bonds"/>
    <property type="evidence" value="ECO:0007669"/>
    <property type="project" value="InterPro"/>
</dbReference>
<dbReference type="Gene3D" id="3.20.20.140">
    <property type="entry name" value="Metal-dependent hydrolases"/>
    <property type="match status" value="1"/>
</dbReference>
<evidence type="ECO:0000256" key="1">
    <source>
        <dbReference type="ARBA" id="ARBA00022801"/>
    </source>
</evidence>
<dbReference type="RefSeq" id="WP_015613819.1">
    <property type="nucleotide sequence ID" value="NC_021182.1"/>
</dbReference>
<dbReference type="EMBL" id="CP003261">
    <property type="protein sequence ID" value="AGK95492.1"/>
    <property type="molecule type" value="Genomic_DNA"/>
</dbReference>
<dbReference type="eggNOG" id="COG0402">
    <property type="taxonomic scope" value="Bacteria"/>
</dbReference>
<dbReference type="HOGENOM" id="CLU_012358_2_6_9"/>
<keyword evidence="1" id="KW-0378">Hydrolase</keyword>
<dbReference type="KEGG" id="cpas:Clopa_0434"/>
<dbReference type="PANTHER" id="PTHR43794">
    <property type="entry name" value="AMINOHYDROLASE SSNA-RELATED"/>
    <property type="match status" value="1"/>
</dbReference>
<gene>
    <name evidence="3" type="ORF">Clopa_0434</name>
</gene>
<keyword evidence="4" id="KW-1185">Reference proteome</keyword>
<dbReference type="AlphaFoldDB" id="R4JXF0"/>
<organism evidence="3 4">
    <name type="scientific">Clostridium pasteurianum BC1</name>
    <dbReference type="NCBI Taxonomy" id="86416"/>
    <lineage>
        <taxon>Bacteria</taxon>
        <taxon>Bacillati</taxon>
        <taxon>Bacillota</taxon>
        <taxon>Clostridia</taxon>
        <taxon>Eubacteriales</taxon>
        <taxon>Clostridiaceae</taxon>
        <taxon>Clostridium</taxon>
    </lineage>
</organism>
<dbReference type="InterPro" id="IPR006680">
    <property type="entry name" value="Amidohydro-rel"/>
</dbReference>
<dbReference type="SUPFAM" id="SSF51338">
    <property type="entry name" value="Composite domain of metallo-dependent hydrolases"/>
    <property type="match status" value="1"/>
</dbReference>
<name>R4JXF0_CLOPA</name>
<accession>R4JXF0</accession>
<dbReference type="InterPro" id="IPR032466">
    <property type="entry name" value="Metal_Hydrolase"/>
</dbReference>
<evidence type="ECO:0000313" key="3">
    <source>
        <dbReference type="EMBL" id="AGK95492.1"/>
    </source>
</evidence>
<evidence type="ECO:0000259" key="2">
    <source>
        <dbReference type="Pfam" id="PF01979"/>
    </source>
</evidence>
<protein>
    <submittedName>
        <fullName evidence="3">Putative selenium metabolism protein SsnA</fullName>
    </submittedName>
</protein>
<dbReference type="PATRIC" id="fig|86416.3.peg.413"/>